<protein>
    <submittedName>
        <fullName evidence="1">Uncharacterized protein</fullName>
    </submittedName>
</protein>
<organism evidence="1 2">
    <name type="scientific">Chlorogloeopsis fritschii PCC 6912</name>
    <dbReference type="NCBI Taxonomy" id="211165"/>
    <lineage>
        <taxon>Bacteria</taxon>
        <taxon>Bacillati</taxon>
        <taxon>Cyanobacteriota</taxon>
        <taxon>Cyanophyceae</taxon>
        <taxon>Nostocales</taxon>
        <taxon>Chlorogloeopsidaceae</taxon>
        <taxon>Chlorogloeopsis</taxon>
    </lineage>
</organism>
<gene>
    <name evidence="1" type="ORF">PCC6912_00710</name>
</gene>
<accession>A0A3S1A5H3</accession>
<comment type="caution">
    <text evidence="1">The sequence shown here is derived from an EMBL/GenBank/DDBJ whole genome shotgun (WGS) entry which is preliminary data.</text>
</comment>
<dbReference type="AlphaFoldDB" id="A0A3S1A5H3"/>
<name>A0A3S1A5H3_CHLFR</name>
<evidence type="ECO:0000313" key="1">
    <source>
        <dbReference type="EMBL" id="RUR86628.1"/>
    </source>
</evidence>
<dbReference type="STRING" id="211165.GCA_000317285_04979"/>
<proteinExistence type="predicted"/>
<dbReference type="Proteomes" id="UP000268857">
    <property type="component" value="Unassembled WGS sequence"/>
</dbReference>
<evidence type="ECO:0000313" key="2">
    <source>
        <dbReference type="Proteomes" id="UP000268857"/>
    </source>
</evidence>
<keyword evidence="2" id="KW-1185">Reference proteome</keyword>
<reference evidence="1 2" key="1">
    <citation type="journal article" date="2019" name="Genome Biol. Evol.">
        <title>Day and night: Metabolic profiles and evolutionary relationships of six axenic non-marine cyanobacteria.</title>
        <authorList>
            <person name="Will S.E."/>
            <person name="Henke P."/>
            <person name="Boedeker C."/>
            <person name="Huang S."/>
            <person name="Brinkmann H."/>
            <person name="Rohde M."/>
            <person name="Jarek M."/>
            <person name="Friedl T."/>
            <person name="Seufert S."/>
            <person name="Schumacher M."/>
            <person name="Overmann J."/>
            <person name="Neumann-Schaal M."/>
            <person name="Petersen J."/>
        </authorList>
    </citation>
    <scope>NUCLEOTIDE SEQUENCE [LARGE SCALE GENOMIC DNA]</scope>
    <source>
        <strain evidence="1 2">PCC 6912</strain>
    </source>
</reference>
<dbReference type="EMBL" id="RSCJ01000001">
    <property type="protein sequence ID" value="RUR86628.1"/>
    <property type="molecule type" value="Genomic_DNA"/>
</dbReference>
<dbReference type="OrthoDB" id="9923838at2"/>
<sequence>MIYSPTIITREELPSIAKVLEEFLRKIRECELKLNSPEIQNQFEKETDVAKKRKFLDERTDLSILRVKLETAILEKIAARLKCLEQDLKEGIEGLNQAINDVENTVNILTTIKNVTGIIARILVI</sequence>
<dbReference type="RefSeq" id="WP_016874455.1">
    <property type="nucleotide sequence ID" value="NZ_AJLN01000116.1"/>
</dbReference>